<accession>A0A3B9IK45</accession>
<dbReference type="SUPFAM" id="SSF54427">
    <property type="entry name" value="NTF2-like"/>
    <property type="match status" value="1"/>
</dbReference>
<organism evidence="2 3">
    <name type="scientific">Tistrella mobilis</name>
    <dbReference type="NCBI Taxonomy" id="171437"/>
    <lineage>
        <taxon>Bacteria</taxon>
        <taxon>Pseudomonadati</taxon>
        <taxon>Pseudomonadota</taxon>
        <taxon>Alphaproteobacteria</taxon>
        <taxon>Geminicoccales</taxon>
        <taxon>Geminicoccaceae</taxon>
        <taxon>Tistrella</taxon>
    </lineage>
</organism>
<reference evidence="2 3" key="1">
    <citation type="journal article" date="2018" name="Nat. Biotechnol.">
        <title>A standardized bacterial taxonomy based on genome phylogeny substantially revises the tree of life.</title>
        <authorList>
            <person name="Parks D.H."/>
            <person name="Chuvochina M."/>
            <person name="Waite D.W."/>
            <person name="Rinke C."/>
            <person name="Skarshewski A."/>
            <person name="Chaumeil P.A."/>
            <person name="Hugenholtz P."/>
        </authorList>
    </citation>
    <scope>NUCLEOTIDE SEQUENCE [LARGE SCALE GENOMIC DNA]</scope>
    <source>
        <strain evidence="2">UBA8739</strain>
    </source>
</reference>
<dbReference type="Pfam" id="PF13474">
    <property type="entry name" value="SnoaL_3"/>
    <property type="match status" value="1"/>
</dbReference>
<dbReference type="Proteomes" id="UP000257706">
    <property type="component" value="Unassembled WGS sequence"/>
</dbReference>
<gene>
    <name evidence="2" type="ORF">DCK97_12495</name>
</gene>
<dbReference type="InterPro" id="IPR037401">
    <property type="entry name" value="SnoaL-like"/>
</dbReference>
<sequence length="236" mass="24882">MRRAVPAFRPAREVSDLLVKPEFASMTVKSPIRAGLFAVTIVALGAALPLAPAAQAAAAKAKPVQTAALAPEPRPTAKPTPPAGSTVVAAVSPSVVAGAAAYDPNKVKSEIDAALASWAWSLNSGQQGVVVTNMYGPDAIMMSDDQSQVMFNNGGIVRYYGALVSHRPDLKVTFGDGWITVLGPDIGTATGFYTFTYTQGGKQVTEPARYTLIYRKTVDGWRIVSHHSSRLPQAQS</sequence>
<comment type="caution">
    <text evidence="2">The sequence shown here is derived from an EMBL/GenBank/DDBJ whole genome shotgun (WGS) entry which is preliminary data.</text>
</comment>
<proteinExistence type="predicted"/>
<dbReference type="InterPro" id="IPR032710">
    <property type="entry name" value="NTF2-like_dom_sf"/>
</dbReference>
<dbReference type="EMBL" id="DMAI01000197">
    <property type="protein sequence ID" value="HAE48231.1"/>
    <property type="molecule type" value="Genomic_DNA"/>
</dbReference>
<evidence type="ECO:0000259" key="1">
    <source>
        <dbReference type="Pfam" id="PF13474"/>
    </source>
</evidence>
<evidence type="ECO:0000313" key="3">
    <source>
        <dbReference type="Proteomes" id="UP000257706"/>
    </source>
</evidence>
<name>A0A3B9IK45_9PROT</name>
<dbReference type="AlphaFoldDB" id="A0A3B9IK45"/>
<evidence type="ECO:0000313" key="2">
    <source>
        <dbReference type="EMBL" id="HAE48231.1"/>
    </source>
</evidence>
<dbReference type="Gene3D" id="3.10.450.50">
    <property type="match status" value="1"/>
</dbReference>
<protein>
    <submittedName>
        <fullName evidence="2">DUF4440 domain-containing protein</fullName>
    </submittedName>
</protein>
<feature type="domain" description="SnoaL-like" evidence="1">
    <location>
        <begin position="131"/>
        <end position="229"/>
    </location>
</feature>